<evidence type="ECO:0000313" key="4">
    <source>
        <dbReference type="Proteomes" id="UP001152049"/>
    </source>
</evidence>
<name>A0A9W8V9D6_9HYPO</name>
<dbReference type="Proteomes" id="UP001152049">
    <property type="component" value="Unassembled WGS sequence"/>
</dbReference>
<keyword evidence="2" id="KW-0812">Transmembrane</keyword>
<feature type="transmembrane region" description="Helical" evidence="2">
    <location>
        <begin position="203"/>
        <end position="230"/>
    </location>
</feature>
<feature type="transmembrane region" description="Helical" evidence="2">
    <location>
        <begin position="620"/>
        <end position="646"/>
    </location>
</feature>
<sequence>MGPDRYEMGRYISIPPRNIENQDVSTPTARSQSGSIESGLEQELSCNGRSTTDLQEPLTSAGRSLSQNELLKSRRTTPTPDSHQSSAPPQVDTGPRWATVLRSKWVMVACLLIGVASATGHHLLYSHLHDRQAESQDWWLRLGQSLSFVAKASFVIAVSMAHQQVVWRAVSQQGYSVHAIDSLFGAAHNAIELFNMEAWRKSWLAMLLAIYIWASPFVVIFTSATLRVVLHHEKSCFSVRTLNFALDAKKTWSDTKHAEGETVNGGRLSWYQDATVARDDSDSFDYWIEPSEQLNLIASTVIAGGQVLLRENVATDICGQGWDCSTVVKFTGPGYKCQQLAKGINSTIDTFDGQEAPFNLSKLLPIGESTYYTEAKIGEYAVRQINRNSSTGRPTPPFPETLGAFKTEPVIWLGYVTVDNITAVRVKNSSEDGWEYDYTPVISACEHWEIDYSVNFTYTSGLQSYNITRRDYLRKVINTTYVDNSTNDGTYDKTVAQPKENYVFPRDWKNYQRIGAYHTLGKKLRDLLHGNLNPKNYTEHSKIVESKLVRRHEYLPIPNFEAKIRHLYEDLLISLLVDPELLVVAWASEPSKMSGTGNGGQDMEYPCIRRSTDGYFLYRWKVLVTVYAVCFLVAAVGVAYGMMAMWQDGVEELREMTFSSIVEATRRVDLGAQGHKGKRIKAWLIEEGQGGRLYEFRAEDFDEHDRNETSRKNGSDSLVREVPSS</sequence>
<comment type="caution">
    <text evidence="3">The sequence shown here is derived from an EMBL/GenBank/DDBJ whole genome shotgun (WGS) entry which is preliminary data.</text>
</comment>
<reference evidence="3" key="1">
    <citation type="submission" date="2022-09" db="EMBL/GenBank/DDBJ databases">
        <title>Fusarium specimens isolated from Avocado Roots.</title>
        <authorList>
            <person name="Stajich J."/>
            <person name="Roper C."/>
            <person name="Heimlech-Rivalta G."/>
        </authorList>
    </citation>
    <scope>NUCLEOTIDE SEQUENCE</scope>
    <source>
        <strain evidence="3">CF00136</strain>
    </source>
</reference>
<feature type="transmembrane region" description="Helical" evidence="2">
    <location>
        <begin position="105"/>
        <end position="126"/>
    </location>
</feature>
<protein>
    <submittedName>
        <fullName evidence="3">Uncharacterized protein</fullName>
    </submittedName>
</protein>
<dbReference type="OrthoDB" id="5340195at2759"/>
<feature type="transmembrane region" description="Helical" evidence="2">
    <location>
        <begin position="138"/>
        <end position="158"/>
    </location>
</feature>
<feature type="compositionally biased region" description="Polar residues" evidence="1">
    <location>
        <begin position="44"/>
        <end position="88"/>
    </location>
</feature>
<dbReference type="PANTHER" id="PTHR35041">
    <property type="entry name" value="MEDIATOR OF RNA POLYMERASE II TRANSCRIPTION SUBUNIT 1"/>
    <property type="match status" value="1"/>
</dbReference>
<gene>
    <name evidence="3" type="ORF">NW762_011497</name>
</gene>
<keyword evidence="4" id="KW-1185">Reference proteome</keyword>
<keyword evidence="2" id="KW-0472">Membrane</keyword>
<proteinExistence type="predicted"/>
<feature type="region of interest" description="Disordered" evidence="1">
    <location>
        <begin position="1"/>
        <end position="94"/>
    </location>
</feature>
<dbReference type="EMBL" id="JAOQAZ010000028">
    <property type="protein sequence ID" value="KAJ4251510.1"/>
    <property type="molecule type" value="Genomic_DNA"/>
</dbReference>
<dbReference type="AlphaFoldDB" id="A0A9W8V9D6"/>
<feature type="compositionally biased region" description="Basic and acidic residues" evidence="1">
    <location>
        <begin position="702"/>
        <end position="714"/>
    </location>
</feature>
<feature type="region of interest" description="Disordered" evidence="1">
    <location>
        <begin position="702"/>
        <end position="725"/>
    </location>
</feature>
<evidence type="ECO:0000256" key="2">
    <source>
        <dbReference type="SAM" id="Phobius"/>
    </source>
</evidence>
<keyword evidence="2" id="KW-1133">Transmembrane helix</keyword>
<evidence type="ECO:0000313" key="3">
    <source>
        <dbReference type="EMBL" id="KAJ4251510.1"/>
    </source>
</evidence>
<organism evidence="3 4">
    <name type="scientific">Fusarium torreyae</name>
    <dbReference type="NCBI Taxonomy" id="1237075"/>
    <lineage>
        <taxon>Eukaryota</taxon>
        <taxon>Fungi</taxon>
        <taxon>Dikarya</taxon>
        <taxon>Ascomycota</taxon>
        <taxon>Pezizomycotina</taxon>
        <taxon>Sordariomycetes</taxon>
        <taxon>Hypocreomycetidae</taxon>
        <taxon>Hypocreales</taxon>
        <taxon>Nectriaceae</taxon>
        <taxon>Fusarium</taxon>
    </lineage>
</organism>
<accession>A0A9W8V9D6</accession>
<dbReference type="PANTHER" id="PTHR35041:SF3">
    <property type="entry name" value="FORMYLMETHIONINE DEFORMYLASE-LIKE PROTEIN"/>
    <property type="match status" value="1"/>
</dbReference>
<feature type="compositionally biased region" description="Polar residues" evidence="1">
    <location>
        <begin position="19"/>
        <end position="36"/>
    </location>
</feature>
<evidence type="ECO:0000256" key="1">
    <source>
        <dbReference type="SAM" id="MobiDB-lite"/>
    </source>
</evidence>